<keyword evidence="2 5" id="KW-0812">Transmembrane</keyword>
<evidence type="ECO:0000313" key="6">
    <source>
        <dbReference type="EMBL" id="MBY85478.1"/>
    </source>
</evidence>
<evidence type="ECO:0000256" key="2">
    <source>
        <dbReference type="ARBA" id="ARBA00022692"/>
    </source>
</evidence>
<organism evidence="6">
    <name type="scientific">Sipha flava</name>
    <name type="common">yellow sugarcane aphid</name>
    <dbReference type="NCBI Taxonomy" id="143950"/>
    <lineage>
        <taxon>Eukaryota</taxon>
        <taxon>Metazoa</taxon>
        <taxon>Ecdysozoa</taxon>
        <taxon>Arthropoda</taxon>
        <taxon>Hexapoda</taxon>
        <taxon>Insecta</taxon>
        <taxon>Pterygota</taxon>
        <taxon>Neoptera</taxon>
        <taxon>Paraneoptera</taxon>
        <taxon>Hemiptera</taxon>
        <taxon>Sternorrhyncha</taxon>
        <taxon>Aphidomorpha</taxon>
        <taxon>Aphidoidea</taxon>
        <taxon>Aphididae</taxon>
        <taxon>Sipha</taxon>
    </lineage>
</organism>
<reference evidence="6" key="1">
    <citation type="submission" date="2018-04" db="EMBL/GenBank/DDBJ databases">
        <title>Transcriptome assembly of Sipha flava.</title>
        <authorList>
            <person name="Scully E.D."/>
            <person name="Geib S.M."/>
            <person name="Palmer N.A."/>
            <person name="Koch K."/>
            <person name="Bradshaw J."/>
            <person name="Heng-Moss T."/>
            <person name="Sarath G."/>
        </authorList>
    </citation>
    <scope>NUCLEOTIDE SEQUENCE</scope>
</reference>
<keyword evidence="3 5" id="KW-1133">Transmembrane helix</keyword>
<dbReference type="RefSeq" id="XP_025424145.1">
    <property type="nucleotide sequence ID" value="XM_025568360.1"/>
</dbReference>
<accession>A0A2S2R688</accession>
<keyword evidence="4 5" id="KW-0472">Membrane</keyword>
<dbReference type="RefSeq" id="XP_025424144.1">
    <property type="nucleotide sequence ID" value="XM_025568359.1"/>
</dbReference>
<sequence>MKHLSQSTKDKVSMTEEVDKEHEQWQKLNLNSRIKYIVKNITVEPLLAFFIVSSVLGNLTTQNLNLQKSCRVNLNMSDAVCTALEKRNRANYTTEQEAKVQELVTNMTMWQSVIQHTIPCIFVIFIGSWSDRTRRRKPILLLPVFGELVRVLGLIVCVFYFYELPMEVAGLVESLPSSLTGGWMIMFMAVFTYISDMTTVKMRTLRIGVLNLSLTIGISFGVALSGILFQKLGFYGIYSICSTMYFMGILYGIFILRDPSNKEVSTSVDCQNSKITAHQSICTNIREFFDLKHIKNAFGVTFKKGHDNRRLRIIMMMLVLMIIMGPMTGEMSVMYLSARIRFNWDEVDFSIFSTFTMATGFIGTSVSLWIFSHKLQMDDALIAAMSCLSKFVGSFVFAFAPNPYIFYLGPIVEIIHGAGSIATRSIYTKLVNPDELGQVSAVVGVFEAFVPLIYVPMYSAFYKATMKTFPGAYFLLGGGLTVPAIFIFLWMYTGNKARAALENEWKNNDATQVTPDSIKTGKLYVSEKNGIENPDFHPDECTNVDQTIY</sequence>
<dbReference type="SUPFAM" id="SSF103473">
    <property type="entry name" value="MFS general substrate transporter"/>
    <property type="match status" value="1"/>
</dbReference>
<gene>
    <name evidence="6" type="primary">SLC46A3_3</name>
    <name evidence="8 9 10 11" type="synonym">LOC112693350</name>
    <name evidence="6" type="ORF">g.87799</name>
</gene>
<evidence type="ECO:0000313" key="9">
    <source>
        <dbReference type="RefSeq" id="XP_025424144.1"/>
    </source>
</evidence>
<dbReference type="EMBL" id="GGMS01016275">
    <property type="protein sequence ID" value="MBY85478.1"/>
    <property type="molecule type" value="Transcribed_RNA"/>
</dbReference>
<dbReference type="RefSeq" id="XP_025424143.1">
    <property type="nucleotide sequence ID" value="XM_025568358.1"/>
</dbReference>
<evidence type="ECO:0000256" key="5">
    <source>
        <dbReference type="SAM" id="Phobius"/>
    </source>
</evidence>
<feature type="transmembrane region" description="Helical" evidence="5">
    <location>
        <begin position="405"/>
        <end position="427"/>
    </location>
</feature>
<dbReference type="AlphaFoldDB" id="A0A2S2R688"/>
<dbReference type="PANTHER" id="PTHR23507:SF1">
    <property type="entry name" value="FI18259P1-RELATED"/>
    <property type="match status" value="1"/>
</dbReference>
<feature type="transmembrane region" description="Helical" evidence="5">
    <location>
        <begin position="139"/>
        <end position="162"/>
    </location>
</feature>
<feature type="transmembrane region" description="Helical" evidence="5">
    <location>
        <begin position="439"/>
        <end position="461"/>
    </location>
</feature>
<feature type="transmembrane region" description="Helical" evidence="5">
    <location>
        <begin position="235"/>
        <end position="256"/>
    </location>
</feature>
<dbReference type="GO" id="GO:0022857">
    <property type="term" value="F:transmembrane transporter activity"/>
    <property type="evidence" value="ECO:0007669"/>
    <property type="project" value="InterPro"/>
</dbReference>
<feature type="transmembrane region" description="Helical" evidence="5">
    <location>
        <begin position="473"/>
        <end position="492"/>
    </location>
</feature>
<keyword evidence="7" id="KW-1185">Reference proteome</keyword>
<comment type="subcellular location">
    <subcellularLocation>
        <location evidence="1">Membrane</location>
        <topology evidence="1">Multi-pass membrane protein</topology>
    </subcellularLocation>
</comment>
<feature type="transmembrane region" description="Helical" evidence="5">
    <location>
        <begin position="36"/>
        <end position="56"/>
    </location>
</feature>
<evidence type="ECO:0000313" key="7">
    <source>
        <dbReference type="Proteomes" id="UP000694846"/>
    </source>
</evidence>
<feature type="transmembrane region" description="Helical" evidence="5">
    <location>
        <begin position="380"/>
        <end position="399"/>
    </location>
</feature>
<feature type="transmembrane region" description="Helical" evidence="5">
    <location>
        <begin position="349"/>
        <end position="371"/>
    </location>
</feature>
<dbReference type="OrthoDB" id="3026777at2759"/>
<evidence type="ECO:0000313" key="11">
    <source>
        <dbReference type="RefSeq" id="XP_025424146.1"/>
    </source>
</evidence>
<dbReference type="Gene3D" id="1.20.1250.20">
    <property type="entry name" value="MFS general substrate transporter like domains"/>
    <property type="match status" value="1"/>
</dbReference>
<name>A0A2S2R688_9HEMI</name>
<feature type="transmembrane region" description="Helical" evidence="5">
    <location>
        <begin position="174"/>
        <end position="195"/>
    </location>
</feature>
<feature type="transmembrane region" description="Helical" evidence="5">
    <location>
        <begin position="207"/>
        <end position="229"/>
    </location>
</feature>
<protein>
    <submittedName>
        <fullName evidence="6">Solute carrier family 46 member 3</fullName>
    </submittedName>
    <submittedName>
        <fullName evidence="8 9">Uncharacterized protein LOC112693350</fullName>
    </submittedName>
</protein>
<dbReference type="InterPro" id="IPR011701">
    <property type="entry name" value="MFS"/>
</dbReference>
<evidence type="ECO:0000256" key="4">
    <source>
        <dbReference type="ARBA" id="ARBA00023136"/>
    </source>
</evidence>
<evidence type="ECO:0000313" key="8">
    <source>
        <dbReference type="RefSeq" id="XP_025424143.1"/>
    </source>
</evidence>
<dbReference type="Proteomes" id="UP000694846">
    <property type="component" value="Unplaced"/>
</dbReference>
<feature type="transmembrane region" description="Helical" evidence="5">
    <location>
        <begin position="109"/>
        <end position="127"/>
    </location>
</feature>
<dbReference type="RefSeq" id="XP_025424146.1">
    <property type="nucleotide sequence ID" value="XM_025568361.1"/>
</dbReference>
<evidence type="ECO:0000256" key="3">
    <source>
        <dbReference type="ARBA" id="ARBA00022989"/>
    </source>
</evidence>
<proteinExistence type="predicted"/>
<dbReference type="Pfam" id="PF07690">
    <property type="entry name" value="MFS_1"/>
    <property type="match status" value="1"/>
</dbReference>
<evidence type="ECO:0000256" key="1">
    <source>
        <dbReference type="ARBA" id="ARBA00004141"/>
    </source>
</evidence>
<dbReference type="InterPro" id="IPR036259">
    <property type="entry name" value="MFS_trans_sf"/>
</dbReference>
<dbReference type="GO" id="GO:0016020">
    <property type="term" value="C:membrane"/>
    <property type="evidence" value="ECO:0007669"/>
    <property type="project" value="UniProtKB-SubCell"/>
</dbReference>
<feature type="transmembrane region" description="Helical" evidence="5">
    <location>
        <begin position="311"/>
        <end position="329"/>
    </location>
</feature>
<evidence type="ECO:0000313" key="10">
    <source>
        <dbReference type="RefSeq" id="XP_025424145.1"/>
    </source>
</evidence>
<reference evidence="8 9" key="2">
    <citation type="submission" date="2025-04" db="UniProtKB">
        <authorList>
            <consortium name="RefSeq"/>
        </authorList>
    </citation>
    <scope>IDENTIFICATION</scope>
    <source>
        <tissue evidence="8 9">Whole body</tissue>
    </source>
</reference>
<dbReference type="PANTHER" id="PTHR23507">
    <property type="entry name" value="ZGC:174356"/>
    <property type="match status" value="1"/>
</dbReference>